<dbReference type="AlphaFoldDB" id="A0A7S4V5R6"/>
<organism evidence="2">
    <name type="scientific">Ditylum brightwellii</name>
    <dbReference type="NCBI Taxonomy" id="49249"/>
    <lineage>
        <taxon>Eukaryota</taxon>
        <taxon>Sar</taxon>
        <taxon>Stramenopiles</taxon>
        <taxon>Ochrophyta</taxon>
        <taxon>Bacillariophyta</taxon>
        <taxon>Mediophyceae</taxon>
        <taxon>Lithodesmiophycidae</taxon>
        <taxon>Lithodesmiales</taxon>
        <taxon>Lithodesmiaceae</taxon>
        <taxon>Ditylum</taxon>
    </lineage>
</organism>
<gene>
    <name evidence="2" type="ORF">DBRI00130_LOCUS190</name>
</gene>
<dbReference type="EMBL" id="HBNS01000233">
    <property type="protein sequence ID" value="CAE4578085.1"/>
    <property type="molecule type" value="Transcribed_RNA"/>
</dbReference>
<feature type="region of interest" description="Disordered" evidence="1">
    <location>
        <begin position="1"/>
        <end position="22"/>
    </location>
</feature>
<dbReference type="SUPFAM" id="SSF53474">
    <property type="entry name" value="alpha/beta-Hydrolases"/>
    <property type="match status" value="1"/>
</dbReference>
<dbReference type="Gene3D" id="3.40.50.1820">
    <property type="entry name" value="alpha/beta hydrolase"/>
    <property type="match status" value="1"/>
</dbReference>
<accession>A0A7S4V5R6</accession>
<evidence type="ECO:0000313" key="2">
    <source>
        <dbReference type="EMBL" id="CAE4578085.1"/>
    </source>
</evidence>
<protein>
    <submittedName>
        <fullName evidence="2">Uncharacterized protein</fullName>
    </submittedName>
</protein>
<name>A0A7S4V5R6_9STRA</name>
<evidence type="ECO:0000256" key="1">
    <source>
        <dbReference type="SAM" id="MobiDB-lite"/>
    </source>
</evidence>
<reference evidence="2" key="1">
    <citation type="submission" date="2021-01" db="EMBL/GenBank/DDBJ databases">
        <authorList>
            <person name="Corre E."/>
            <person name="Pelletier E."/>
            <person name="Niang G."/>
            <person name="Scheremetjew M."/>
            <person name="Finn R."/>
            <person name="Kale V."/>
            <person name="Holt S."/>
            <person name="Cochrane G."/>
            <person name="Meng A."/>
            <person name="Brown T."/>
            <person name="Cohen L."/>
        </authorList>
    </citation>
    <scope>NUCLEOTIDE SEQUENCE</scope>
    <source>
        <strain evidence="2">GSO104</strain>
    </source>
</reference>
<dbReference type="InterPro" id="IPR029058">
    <property type="entry name" value="AB_hydrolase_fold"/>
</dbReference>
<proteinExistence type="predicted"/>
<sequence>MDNSAEGILDRNGSAASEHRDVEKTLKSVMNEGKNNRDENTSISGAVNSDLDNSILSSEGSFIDTDLQSHFRTSRNLGASLSALYDLEGWEPLYSKVVSLVDDDGEEGDIPVIFYRWDWTSEFSEPTYDVIGSDIFHVSFDDDDETCYIVAKQSDSPSFEQQSDWMQNFDVVGILGMEIEGASSYKGFRGFVYAFNTAANAIESLVRTKCDGANRFQYAGYSRGGGLVQIAAMQHYSKGIITASDNVSMVLFNSPNALESSAAAALKGVLDEAVSVVRFATTNRVLLDPASALPPFYVKPTDDVFIQCSDAGNEIELHSCAGYELMDGEDCNISICGDSNKYCDSSVKMCLDKFDDGNPCLNGDSCESGICHLGFCRSCDVTDPTGSCDSGKFCNAGSFNCVDKYNDGSACLTGHNCKSGICHLGFCRSCDVADPTGSCNSGKFCNAGSFNCVDKYNDGKACLTGHNCKSGICHLGFCRSCDVNNPVRSCGSGKFCNAGSFTCVNQYNNGIVCASGANCKSGSCGIHSWHCWKCCK</sequence>